<dbReference type="PROSITE" id="PS50110">
    <property type="entry name" value="RESPONSE_REGULATORY"/>
    <property type="match status" value="1"/>
</dbReference>
<dbReference type="HOGENOM" id="CLU_000445_11_7_0"/>
<feature type="modified residue" description="4-aspartylphosphate" evidence="2">
    <location>
        <position position="58"/>
    </location>
</feature>
<evidence type="ECO:0000256" key="1">
    <source>
        <dbReference type="ARBA" id="ARBA00022553"/>
    </source>
</evidence>
<dbReference type="PANTHER" id="PTHR44591:SF3">
    <property type="entry name" value="RESPONSE REGULATORY DOMAIN-CONTAINING PROTEIN"/>
    <property type="match status" value="1"/>
</dbReference>
<dbReference type="SUPFAM" id="SSF55073">
    <property type="entry name" value="Nucleotide cyclase"/>
    <property type="match status" value="1"/>
</dbReference>
<dbReference type="InterPro" id="IPR001789">
    <property type="entry name" value="Sig_transdc_resp-reg_receiver"/>
</dbReference>
<protein>
    <submittedName>
        <fullName evidence="5">Response regulator receiver modulated diguanylate cyclase</fullName>
    </submittedName>
</protein>
<keyword evidence="6" id="KW-1185">Reference proteome</keyword>
<dbReference type="PROSITE" id="PS50887">
    <property type="entry name" value="GGDEF"/>
    <property type="match status" value="1"/>
</dbReference>
<dbReference type="InterPro" id="IPR000160">
    <property type="entry name" value="GGDEF_dom"/>
</dbReference>
<dbReference type="AlphaFoldDB" id="A0A081C2I1"/>
<gene>
    <name evidence="5" type="ORF">U27_05761</name>
</gene>
<dbReference type="SMART" id="SM00448">
    <property type="entry name" value="REC"/>
    <property type="match status" value="1"/>
</dbReference>
<dbReference type="GO" id="GO:0000160">
    <property type="term" value="P:phosphorelay signal transduction system"/>
    <property type="evidence" value="ECO:0007669"/>
    <property type="project" value="InterPro"/>
</dbReference>
<accession>A0A081C2I1</accession>
<evidence type="ECO:0000259" key="3">
    <source>
        <dbReference type="PROSITE" id="PS50110"/>
    </source>
</evidence>
<dbReference type="Gene3D" id="3.30.70.270">
    <property type="match status" value="1"/>
</dbReference>
<dbReference type="InterPro" id="IPR050595">
    <property type="entry name" value="Bact_response_regulator"/>
</dbReference>
<dbReference type="Gene3D" id="3.40.50.2300">
    <property type="match status" value="1"/>
</dbReference>
<evidence type="ECO:0000256" key="2">
    <source>
        <dbReference type="PROSITE-ProRule" id="PRU00169"/>
    </source>
</evidence>
<dbReference type="InterPro" id="IPR043128">
    <property type="entry name" value="Rev_trsase/Diguanyl_cyclase"/>
</dbReference>
<dbReference type="eggNOG" id="COG3706">
    <property type="taxonomic scope" value="Bacteria"/>
</dbReference>
<name>A0A081C2I1_VECG1</name>
<dbReference type="PANTHER" id="PTHR44591">
    <property type="entry name" value="STRESS RESPONSE REGULATOR PROTEIN 1"/>
    <property type="match status" value="1"/>
</dbReference>
<reference evidence="5" key="1">
    <citation type="journal article" date="2015" name="PeerJ">
        <title>First genomic representation of candidate bacterial phylum KSB3 points to enhanced environmental sensing as a trigger of wastewater bulking.</title>
        <authorList>
            <person name="Sekiguchi Y."/>
            <person name="Ohashi A."/>
            <person name="Parks D.H."/>
            <person name="Yamauchi T."/>
            <person name="Tyson G.W."/>
            <person name="Hugenholtz P."/>
        </authorList>
    </citation>
    <scope>NUCLEOTIDE SEQUENCE [LARGE SCALE GENOMIC DNA]</scope>
</reference>
<feature type="domain" description="GGDEF" evidence="4">
    <location>
        <begin position="148"/>
        <end position="284"/>
    </location>
</feature>
<evidence type="ECO:0000259" key="4">
    <source>
        <dbReference type="PROSITE" id="PS50887"/>
    </source>
</evidence>
<sequence>MRANTKKKLLVISHVEALRGLLSTLVRSHGAYDVVAVEDGVKGMERALRERPDLILLDIMTPRIGGYQVAKFLQANVHAPLPILMLLTKHAIGQTDNFALHFDVMNLLSRIDVLLHRRIPSVSVNPLLGFPANIDLGRELTTRLSRQAKFAVGYIELHGLQTYNAHYGSTRGDQLILRVRHLLEETLHAWGDQSDVLRHIRGKDFAFLTTSDQVEPLCQQMIAIYECEISASHPDLSHALKLTLAVVTNREREFTDFIEIGEHALDLQRYLQSLPGSHYAIDRRITR</sequence>
<organism evidence="5">
    <name type="scientific">Vecturithrix granuli</name>
    <dbReference type="NCBI Taxonomy" id="1499967"/>
    <lineage>
        <taxon>Bacteria</taxon>
        <taxon>Candidatus Moduliflexota</taxon>
        <taxon>Candidatus Vecturitrichia</taxon>
        <taxon>Candidatus Vecturitrichales</taxon>
        <taxon>Candidatus Vecturitrichaceae</taxon>
        <taxon>Candidatus Vecturithrix</taxon>
    </lineage>
</organism>
<evidence type="ECO:0000313" key="5">
    <source>
        <dbReference type="EMBL" id="GAK58786.1"/>
    </source>
</evidence>
<dbReference type="Pfam" id="PF00072">
    <property type="entry name" value="Response_reg"/>
    <property type="match status" value="1"/>
</dbReference>
<feature type="domain" description="Response regulatory" evidence="3">
    <location>
        <begin position="8"/>
        <end position="122"/>
    </location>
</feature>
<proteinExistence type="predicted"/>
<dbReference type="STRING" id="1499967.U27_05761"/>
<dbReference type="Proteomes" id="UP000030661">
    <property type="component" value="Unassembled WGS sequence"/>
</dbReference>
<evidence type="ECO:0000313" key="6">
    <source>
        <dbReference type="Proteomes" id="UP000030661"/>
    </source>
</evidence>
<dbReference type="InterPro" id="IPR029787">
    <property type="entry name" value="Nucleotide_cyclase"/>
</dbReference>
<dbReference type="EMBL" id="DF820468">
    <property type="protein sequence ID" value="GAK58786.1"/>
    <property type="molecule type" value="Genomic_DNA"/>
</dbReference>
<dbReference type="InterPro" id="IPR011006">
    <property type="entry name" value="CheY-like_superfamily"/>
</dbReference>
<dbReference type="Pfam" id="PF00990">
    <property type="entry name" value="GGDEF"/>
    <property type="match status" value="1"/>
</dbReference>
<dbReference type="SUPFAM" id="SSF52172">
    <property type="entry name" value="CheY-like"/>
    <property type="match status" value="1"/>
</dbReference>
<keyword evidence="1 2" id="KW-0597">Phosphoprotein</keyword>